<proteinExistence type="predicted"/>
<reference evidence="3" key="1">
    <citation type="journal article" date="2019" name="Int. J. Syst. Evol. Microbiol.">
        <title>The Global Catalogue of Microorganisms (GCM) 10K type strain sequencing project: providing services to taxonomists for standard genome sequencing and annotation.</title>
        <authorList>
            <consortium name="The Broad Institute Genomics Platform"/>
            <consortium name="The Broad Institute Genome Sequencing Center for Infectious Disease"/>
            <person name="Wu L."/>
            <person name="Ma J."/>
        </authorList>
    </citation>
    <scope>NUCLEOTIDE SEQUENCE [LARGE SCALE GENOMIC DNA]</scope>
    <source>
        <strain evidence="3">CCM 7043</strain>
    </source>
</reference>
<dbReference type="Pfam" id="PF14062">
    <property type="entry name" value="DUF4253"/>
    <property type="match status" value="1"/>
</dbReference>
<keyword evidence="3" id="KW-1185">Reference proteome</keyword>
<gene>
    <name evidence="2" type="ORF">ACFSL2_22990</name>
</gene>
<dbReference type="Proteomes" id="UP001597338">
    <property type="component" value="Unassembled WGS sequence"/>
</dbReference>
<sequence length="375" mass="39597">MTETSQGVVLGGMLPDQKVVLPAGVDVVGLVKAVLRTVTSAMEMVSAYEAVEAATGLERRVVSVLCHRVFGALHARAIGVPLPGAVDAVDAAVAAAVATKGGLVADFFPVTTPFPHLPADLPPGMLTYVPWSGRTGAGVVDPRAWVTTDFLEDIGTPYATLRAAAGRTGLYPVVVDFTDDGPCPWGPQVPLAEVDALDALDAETALRDIKAQYTDFYGVDDDGVLSRWSGLTAAARGAADRAAADYLADSVVRDFGAAPRTAPRNGLALVPAQRSADVLAVTGWTGAANHTATKTQLTAVLRSWEERFGARLVVLSSAQIGLTIAHPPTDLEHATAIAHEHLIFCPDSTYQGRHETFDEYAASLLDLGMWVFWWD</sequence>
<dbReference type="EMBL" id="JBHUHF010000001">
    <property type="protein sequence ID" value="MFD2028376.1"/>
    <property type="molecule type" value="Genomic_DNA"/>
</dbReference>
<evidence type="ECO:0000259" key="1">
    <source>
        <dbReference type="Pfam" id="PF14062"/>
    </source>
</evidence>
<dbReference type="InterPro" id="IPR025349">
    <property type="entry name" value="DUF4253"/>
</dbReference>
<evidence type="ECO:0000313" key="2">
    <source>
        <dbReference type="EMBL" id="MFD2028376.1"/>
    </source>
</evidence>
<accession>A0ABW4VEK0</accession>
<dbReference type="RefSeq" id="WP_377200066.1">
    <property type="nucleotide sequence ID" value="NZ_JBHUHF010000001.1"/>
</dbReference>
<comment type="caution">
    <text evidence="2">The sequence shown here is derived from an EMBL/GenBank/DDBJ whole genome shotgun (WGS) entry which is preliminary data.</text>
</comment>
<organism evidence="2 3">
    <name type="scientific">Promicromonospora aerolata</name>
    <dbReference type="NCBI Taxonomy" id="195749"/>
    <lineage>
        <taxon>Bacteria</taxon>
        <taxon>Bacillati</taxon>
        <taxon>Actinomycetota</taxon>
        <taxon>Actinomycetes</taxon>
        <taxon>Micrococcales</taxon>
        <taxon>Promicromonosporaceae</taxon>
        <taxon>Promicromonospora</taxon>
    </lineage>
</organism>
<protein>
    <submittedName>
        <fullName evidence="2">DUF4253 domain-containing protein</fullName>
    </submittedName>
</protein>
<evidence type="ECO:0000313" key="3">
    <source>
        <dbReference type="Proteomes" id="UP001597338"/>
    </source>
</evidence>
<feature type="domain" description="DUF4253" evidence="1">
    <location>
        <begin position="267"/>
        <end position="375"/>
    </location>
</feature>
<name>A0ABW4VEK0_9MICO</name>